<sequence length="206" mass="23586">MALEKAVISNVDTGEDIQVMFNPKEYVMEKKTPWSEVNVFGMDSPPVQFTMGERKRLSMELFFDTSEEKTDVREHTGKIEELMMVNAQEHRPPLLRFSWGSLSFDCVLEDLVQRYTLFDNAGIPLRAILKVIFKEYATAATQLSNTRRESADHTKRMALREGETLSSISAREYNDCRKWRAIADANNIDDPENVTAGTIVELPPLY</sequence>
<comment type="caution">
    <text evidence="2">The sequence shown here is derived from an EMBL/GenBank/DDBJ whole genome shotgun (WGS) entry which is preliminary data.</text>
</comment>
<reference evidence="2" key="1">
    <citation type="journal article" date="2021" name="PeerJ">
        <title>Extensive microbial diversity within the chicken gut microbiome revealed by metagenomics and culture.</title>
        <authorList>
            <person name="Gilroy R."/>
            <person name="Ravi A."/>
            <person name="Getino M."/>
            <person name="Pursley I."/>
            <person name="Horton D.L."/>
            <person name="Alikhan N.F."/>
            <person name="Baker D."/>
            <person name="Gharbi K."/>
            <person name="Hall N."/>
            <person name="Watson M."/>
            <person name="Adriaenssens E.M."/>
            <person name="Foster-Nyarko E."/>
            <person name="Jarju S."/>
            <person name="Secka A."/>
            <person name="Antonio M."/>
            <person name="Oren A."/>
            <person name="Chaudhuri R.R."/>
            <person name="La Ragione R."/>
            <person name="Hildebrand F."/>
            <person name="Pallen M.J."/>
        </authorList>
    </citation>
    <scope>NUCLEOTIDE SEQUENCE</scope>
    <source>
        <strain evidence="2">Gambia15-2214</strain>
    </source>
</reference>
<proteinExistence type="predicted"/>
<evidence type="ECO:0000313" key="2">
    <source>
        <dbReference type="EMBL" id="MBU3848974.1"/>
    </source>
</evidence>
<dbReference type="PROSITE" id="PS51782">
    <property type="entry name" value="LYSM"/>
    <property type="match status" value="1"/>
</dbReference>
<dbReference type="InterPro" id="IPR036779">
    <property type="entry name" value="LysM_dom_sf"/>
</dbReference>
<dbReference type="InterPro" id="IPR045361">
    <property type="entry name" value="CIS_tube_prot_N"/>
</dbReference>
<dbReference type="Pfam" id="PF19266">
    <property type="entry name" value="CIS_tube"/>
    <property type="match status" value="1"/>
</dbReference>
<dbReference type="InterPro" id="IPR018392">
    <property type="entry name" value="LysM"/>
</dbReference>
<evidence type="ECO:0000259" key="1">
    <source>
        <dbReference type="PROSITE" id="PS51782"/>
    </source>
</evidence>
<evidence type="ECO:0000313" key="3">
    <source>
        <dbReference type="Proteomes" id="UP000823914"/>
    </source>
</evidence>
<reference evidence="2" key="2">
    <citation type="submission" date="2021-04" db="EMBL/GenBank/DDBJ databases">
        <authorList>
            <person name="Gilroy R."/>
        </authorList>
    </citation>
    <scope>NUCLEOTIDE SEQUENCE</scope>
    <source>
        <strain evidence="2">Gambia15-2214</strain>
    </source>
</reference>
<dbReference type="Gene3D" id="3.10.350.10">
    <property type="entry name" value="LysM domain"/>
    <property type="match status" value="1"/>
</dbReference>
<dbReference type="Proteomes" id="UP000823914">
    <property type="component" value="Unassembled WGS sequence"/>
</dbReference>
<accession>A0A9E2NYF4</accession>
<feature type="domain" description="LysM" evidence="1">
    <location>
        <begin position="155"/>
        <end position="202"/>
    </location>
</feature>
<dbReference type="CDD" id="cd00118">
    <property type="entry name" value="LysM"/>
    <property type="match status" value="1"/>
</dbReference>
<protein>
    <submittedName>
        <fullName evidence="2">LysM peptidoglycan-binding domain-containing protein</fullName>
    </submittedName>
</protein>
<name>A0A9E2NYF4_9SPIR</name>
<dbReference type="EMBL" id="JAHLFV010000004">
    <property type="protein sequence ID" value="MBU3848974.1"/>
    <property type="molecule type" value="Genomic_DNA"/>
</dbReference>
<gene>
    <name evidence="2" type="ORF">IAA16_00235</name>
</gene>
<organism evidence="2 3">
    <name type="scientific">Candidatus Treponema excrementipullorum</name>
    <dbReference type="NCBI Taxonomy" id="2838768"/>
    <lineage>
        <taxon>Bacteria</taxon>
        <taxon>Pseudomonadati</taxon>
        <taxon>Spirochaetota</taxon>
        <taxon>Spirochaetia</taxon>
        <taxon>Spirochaetales</taxon>
        <taxon>Treponemataceae</taxon>
        <taxon>Treponema</taxon>
    </lineage>
</organism>
<dbReference type="AlphaFoldDB" id="A0A9E2NYF4"/>